<comment type="caution">
    <text evidence="1">The sequence shown here is derived from an EMBL/GenBank/DDBJ whole genome shotgun (WGS) entry which is preliminary data.</text>
</comment>
<sequence length="285" mass="31997">RELLNRFATTMLTDAPVLIVNGYFPSSNIRYVLSRIMDAVGDKEYFSTVSTSSVTDLAATIAAYFDDWQGRRLERLYLVIHNIDGPALRKETVQSVLGILACSSGIHIIASVDHINAPLMWDASILSHFNWCWHDLTTFAPYYVETSYENSTMMLKTQNVDVRGVVHVLSSLTSNAKSIFKVLVEHQLKIEEEDEDSPKGGSNGVGEGEEEAAALATNGLLFHTYYTRCRDAFLVSSELTFRSQLTEFRDHKIIQSKRMPDGSELLFTPLKSHQLRAILEQVDLG</sequence>
<dbReference type="EMBL" id="JAMZIH010006725">
    <property type="protein sequence ID" value="KAJ1673636.1"/>
    <property type="molecule type" value="Genomic_DNA"/>
</dbReference>
<evidence type="ECO:0000313" key="1">
    <source>
        <dbReference type="EMBL" id="KAJ1673636.1"/>
    </source>
</evidence>
<reference evidence="1" key="1">
    <citation type="submission" date="2022-06" db="EMBL/GenBank/DDBJ databases">
        <title>Phylogenomic reconstructions and comparative analyses of Kickxellomycotina fungi.</title>
        <authorList>
            <person name="Reynolds N.K."/>
            <person name="Stajich J.E."/>
            <person name="Barry K."/>
            <person name="Grigoriev I.V."/>
            <person name="Crous P."/>
            <person name="Smith M.E."/>
        </authorList>
    </citation>
    <scope>NUCLEOTIDE SEQUENCE</scope>
    <source>
        <strain evidence="1">RSA 2271</strain>
    </source>
</reference>
<gene>
    <name evidence="1" type="primary">ORC2_1</name>
    <name evidence="1" type="ORF">EV182_004848</name>
</gene>
<name>A0ACC1HDC4_9FUNG</name>
<evidence type="ECO:0000313" key="2">
    <source>
        <dbReference type="Proteomes" id="UP001145114"/>
    </source>
</evidence>
<organism evidence="1 2">
    <name type="scientific">Spiromyces aspiralis</name>
    <dbReference type="NCBI Taxonomy" id="68401"/>
    <lineage>
        <taxon>Eukaryota</taxon>
        <taxon>Fungi</taxon>
        <taxon>Fungi incertae sedis</taxon>
        <taxon>Zoopagomycota</taxon>
        <taxon>Kickxellomycotina</taxon>
        <taxon>Kickxellomycetes</taxon>
        <taxon>Kickxellales</taxon>
        <taxon>Kickxellaceae</taxon>
        <taxon>Spiromyces</taxon>
    </lineage>
</organism>
<proteinExistence type="predicted"/>
<feature type="non-terminal residue" evidence="1">
    <location>
        <position position="1"/>
    </location>
</feature>
<dbReference type="Proteomes" id="UP001145114">
    <property type="component" value="Unassembled WGS sequence"/>
</dbReference>
<keyword evidence="2" id="KW-1185">Reference proteome</keyword>
<protein>
    <submittedName>
        <fullName evidence="1">Origin recognition complex subunit 2</fullName>
    </submittedName>
</protein>
<accession>A0ACC1HDC4</accession>